<feature type="region of interest" description="Disordered" evidence="1">
    <location>
        <begin position="134"/>
        <end position="155"/>
    </location>
</feature>
<dbReference type="EMBL" id="CACSLK010027834">
    <property type="protein sequence ID" value="CAA0832546.1"/>
    <property type="molecule type" value="Genomic_DNA"/>
</dbReference>
<feature type="compositionally biased region" description="Pro residues" evidence="1">
    <location>
        <begin position="16"/>
        <end position="30"/>
    </location>
</feature>
<feature type="compositionally biased region" description="Low complexity" evidence="1">
    <location>
        <begin position="1"/>
        <end position="15"/>
    </location>
</feature>
<gene>
    <name evidence="2" type="ORF">SHERM_27821</name>
</gene>
<protein>
    <submittedName>
        <fullName evidence="2">Uncharacterized protein</fullName>
    </submittedName>
</protein>
<feature type="compositionally biased region" description="Low complexity" evidence="1">
    <location>
        <begin position="41"/>
        <end position="56"/>
    </location>
</feature>
<evidence type="ECO:0000313" key="3">
    <source>
        <dbReference type="Proteomes" id="UP001153555"/>
    </source>
</evidence>
<comment type="caution">
    <text evidence="2">The sequence shown here is derived from an EMBL/GenBank/DDBJ whole genome shotgun (WGS) entry which is preliminary data.</text>
</comment>
<evidence type="ECO:0000256" key="1">
    <source>
        <dbReference type="SAM" id="MobiDB-lite"/>
    </source>
</evidence>
<sequence>SRFPLASPALARPARPACPSPAAPRVPPVPEVRSSIAQPRAPVVPHVSPTSSSSPATPMPIRIRHPPALLVLARPSRASPQLAIHRASRPLTRLPTSSPTYVPSLGTPPYSCAALAQPVLPVSSPHPIALAPSRTRSFGHPRASWHDARHTPDNRSSSILWSLAPVGSPDGHGSHPSNPMQSPALQIHPSSIRLLPPFRATILRTPLFLAQGLHLHFSSFAFA</sequence>
<evidence type="ECO:0000313" key="2">
    <source>
        <dbReference type="EMBL" id="CAA0832546.1"/>
    </source>
</evidence>
<organism evidence="2 3">
    <name type="scientific">Striga hermonthica</name>
    <name type="common">Purple witchweed</name>
    <name type="synonym">Buchnera hermonthica</name>
    <dbReference type="NCBI Taxonomy" id="68872"/>
    <lineage>
        <taxon>Eukaryota</taxon>
        <taxon>Viridiplantae</taxon>
        <taxon>Streptophyta</taxon>
        <taxon>Embryophyta</taxon>
        <taxon>Tracheophyta</taxon>
        <taxon>Spermatophyta</taxon>
        <taxon>Magnoliopsida</taxon>
        <taxon>eudicotyledons</taxon>
        <taxon>Gunneridae</taxon>
        <taxon>Pentapetalae</taxon>
        <taxon>asterids</taxon>
        <taxon>lamiids</taxon>
        <taxon>Lamiales</taxon>
        <taxon>Orobanchaceae</taxon>
        <taxon>Buchnereae</taxon>
        <taxon>Striga</taxon>
    </lineage>
</organism>
<name>A0A9N7NDX7_STRHE</name>
<dbReference type="Proteomes" id="UP001153555">
    <property type="component" value="Unassembled WGS sequence"/>
</dbReference>
<reference evidence="2" key="1">
    <citation type="submission" date="2019-12" db="EMBL/GenBank/DDBJ databases">
        <authorList>
            <person name="Scholes J."/>
        </authorList>
    </citation>
    <scope>NUCLEOTIDE SEQUENCE</scope>
</reference>
<feature type="non-terminal residue" evidence="2">
    <location>
        <position position="223"/>
    </location>
</feature>
<feature type="compositionally biased region" description="Basic and acidic residues" evidence="1">
    <location>
        <begin position="144"/>
        <end position="153"/>
    </location>
</feature>
<accession>A0A9N7NDX7</accession>
<proteinExistence type="predicted"/>
<dbReference type="AlphaFoldDB" id="A0A9N7NDX7"/>
<keyword evidence="3" id="KW-1185">Reference proteome</keyword>
<feature type="non-terminal residue" evidence="2">
    <location>
        <position position="1"/>
    </location>
</feature>
<feature type="region of interest" description="Disordered" evidence="1">
    <location>
        <begin position="1"/>
        <end position="60"/>
    </location>
</feature>